<name>F2UC23_SALR5</name>
<dbReference type="KEGG" id="sre:PTSG_06140"/>
<sequence length="164" mass="18320">MMWERKQVIVVGVAAAAAAAAVAVAVAVVARRWREARGVEAGGREQRRAHDHQQEQEQEQEPQRGVEERVVVEAPDHAADGGDALVLESGAVHRREELRLCFGDREVVQEMEIFEGDGLRDEDDEEEDEEGEEGEDNRRVGQTGTAQRPRRLEDILLARLHADP</sequence>
<evidence type="ECO:0000313" key="3">
    <source>
        <dbReference type="Proteomes" id="UP000007799"/>
    </source>
</evidence>
<dbReference type="Proteomes" id="UP000007799">
    <property type="component" value="Unassembled WGS sequence"/>
</dbReference>
<evidence type="ECO:0000256" key="1">
    <source>
        <dbReference type="SAM" id="MobiDB-lite"/>
    </source>
</evidence>
<feature type="region of interest" description="Disordered" evidence="1">
    <location>
        <begin position="112"/>
        <end position="152"/>
    </location>
</feature>
<feature type="region of interest" description="Disordered" evidence="1">
    <location>
        <begin position="39"/>
        <end position="68"/>
    </location>
</feature>
<keyword evidence="3" id="KW-1185">Reference proteome</keyword>
<protein>
    <submittedName>
        <fullName evidence="2">Uncharacterized protein</fullName>
    </submittedName>
</protein>
<dbReference type="GeneID" id="16073605"/>
<dbReference type="RefSeq" id="XP_004993031.1">
    <property type="nucleotide sequence ID" value="XM_004992974.1"/>
</dbReference>
<organism evidence="3">
    <name type="scientific">Salpingoeca rosetta (strain ATCC 50818 / BSB-021)</name>
    <dbReference type="NCBI Taxonomy" id="946362"/>
    <lineage>
        <taxon>Eukaryota</taxon>
        <taxon>Choanoflagellata</taxon>
        <taxon>Craspedida</taxon>
        <taxon>Salpingoecidae</taxon>
        <taxon>Salpingoeca</taxon>
    </lineage>
</organism>
<reference evidence="2" key="1">
    <citation type="submission" date="2009-08" db="EMBL/GenBank/DDBJ databases">
        <title>Annotation of Salpingoeca rosetta.</title>
        <authorList>
            <consortium name="The Broad Institute Genome Sequencing Platform"/>
            <person name="Russ C."/>
            <person name="Cuomo C."/>
            <person name="Burger G."/>
            <person name="Gray M.W."/>
            <person name="Holland P.W.H."/>
            <person name="King N."/>
            <person name="Lang F.B.F."/>
            <person name="Roger A.J."/>
            <person name="Ruiz-Trillo I."/>
            <person name="Young S.K."/>
            <person name="Zeng Q."/>
            <person name="Gargeya S."/>
            <person name="Alvarado L."/>
            <person name="Berlin A."/>
            <person name="Chapman S.B."/>
            <person name="Chen Z."/>
            <person name="Freedman E."/>
            <person name="Gellesch M."/>
            <person name="Goldberg J."/>
            <person name="Griggs A."/>
            <person name="Gujja S."/>
            <person name="Heilman E."/>
            <person name="Heiman D."/>
            <person name="Howarth C."/>
            <person name="Mehta T."/>
            <person name="Neiman D."/>
            <person name="Pearson M."/>
            <person name="Roberts A."/>
            <person name="Saif S."/>
            <person name="Shea T."/>
            <person name="Shenoy N."/>
            <person name="Sisk P."/>
            <person name="Stolte C."/>
            <person name="Sykes S."/>
            <person name="White J."/>
            <person name="Yandava C."/>
            <person name="Haas B."/>
            <person name="Nusbaum C."/>
            <person name="Birren B."/>
        </authorList>
    </citation>
    <scope>NUCLEOTIDE SEQUENCE [LARGE SCALE GENOMIC DNA]</scope>
    <source>
        <strain evidence="2">ATCC 50818</strain>
    </source>
</reference>
<gene>
    <name evidence="2" type="ORF">PTSG_06140</name>
</gene>
<dbReference type="EMBL" id="GL832968">
    <property type="protein sequence ID" value="EGD74130.1"/>
    <property type="molecule type" value="Genomic_DNA"/>
</dbReference>
<feature type="compositionally biased region" description="Acidic residues" evidence="1">
    <location>
        <begin position="112"/>
        <end position="135"/>
    </location>
</feature>
<dbReference type="InParanoid" id="F2UC23"/>
<evidence type="ECO:0000313" key="2">
    <source>
        <dbReference type="EMBL" id="EGD74130.1"/>
    </source>
</evidence>
<proteinExistence type="predicted"/>
<accession>F2UC23</accession>
<dbReference type="AlphaFoldDB" id="F2UC23"/>